<dbReference type="GO" id="GO:0043200">
    <property type="term" value="P:response to amino acid"/>
    <property type="evidence" value="ECO:0007669"/>
    <property type="project" value="TreeGrafter"/>
</dbReference>
<dbReference type="SUPFAM" id="SSF54909">
    <property type="entry name" value="Dimeric alpha+beta barrel"/>
    <property type="match status" value="1"/>
</dbReference>
<evidence type="ECO:0000313" key="6">
    <source>
        <dbReference type="Proteomes" id="UP000256269"/>
    </source>
</evidence>
<dbReference type="InterPro" id="IPR036390">
    <property type="entry name" value="WH_DNA-bd_sf"/>
</dbReference>
<dbReference type="PRINTS" id="PR00033">
    <property type="entry name" value="HTHASNC"/>
</dbReference>
<accession>A0A3E0H1K2</accession>
<dbReference type="PANTHER" id="PTHR30154">
    <property type="entry name" value="LEUCINE-RESPONSIVE REGULATORY PROTEIN"/>
    <property type="match status" value="1"/>
</dbReference>
<dbReference type="OrthoDB" id="5243753at2"/>
<dbReference type="SMART" id="SM00344">
    <property type="entry name" value="HTH_ASNC"/>
    <property type="match status" value="1"/>
</dbReference>
<evidence type="ECO:0000256" key="3">
    <source>
        <dbReference type="ARBA" id="ARBA00023163"/>
    </source>
</evidence>
<gene>
    <name evidence="5" type="ORF">BCF44_11622</name>
</gene>
<protein>
    <submittedName>
        <fullName evidence="5">Lrp/AsnC family leucine-responsive transcriptional regulator</fullName>
    </submittedName>
</protein>
<sequence>MTTPLEPIDRAILRELTADGRCSFTVLAERVGLSVSAVHQRVRRLEQRGVLKGYAARVDGEQVGLPLTAFISLTPIDPAAPDDYPQRLEHLNAIEACYSVAGDASYVLKVRVAGPSALEELLRQIREQANVSTRTTVVLSTPYEDRPPGV</sequence>
<dbReference type="Pfam" id="PF13412">
    <property type="entry name" value="HTH_24"/>
    <property type="match status" value="1"/>
</dbReference>
<dbReference type="EMBL" id="QUNO01000016">
    <property type="protein sequence ID" value="REH36153.1"/>
    <property type="molecule type" value="Genomic_DNA"/>
</dbReference>
<dbReference type="SUPFAM" id="SSF46785">
    <property type="entry name" value="Winged helix' DNA-binding domain"/>
    <property type="match status" value="1"/>
</dbReference>
<dbReference type="RefSeq" id="WP_116179466.1">
    <property type="nucleotide sequence ID" value="NZ_CP144375.1"/>
</dbReference>
<dbReference type="InterPro" id="IPR036388">
    <property type="entry name" value="WH-like_DNA-bd_sf"/>
</dbReference>
<organism evidence="5 6">
    <name type="scientific">Kutzneria buriramensis</name>
    <dbReference type="NCBI Taxonomy" id="1045776"/>
    <lineage>
        <taxon>Bacteria</taxon>
        <taxon>Bacillati</taxon>
        <taxon>Actinomycetota</taxon>
        <taxon>Actinomycetes</taxon>
        <taxon>Pseudonocardiales</taxon>
        <taxon>Pseudonocardiaceae</taxon>
        <taxon>Kutzneria</taxon>
    </lineage>
</organism>
<keyword evidence="1" id="KW-0805">Transcription regulation</keyword>
<keyword evidence="3" id="KW-0804">Transcription</keyword>
<dbReference type="GO" id="GO:0005829">
    <property type="term" value="C:cytosol"/>
    <property type="evidence" value="ECO:0007669"/>
    <property type="project" value="TreeGrafter"/>
</dbReference>
<dbReference type="CDD" id="cd00090">
    <property type="entry name" value="HTH_ARSR"/>
    <property type="match status" value="1"/>
</dbReference>
<feature type="domain" description="HTH asnC-type" evidence="4">
    <location>
        <begin position="5"/>
        <end position="66"/>
    </location>
</feature>
<evidence type="ECO:0000259" key="4">
    <source>
        <dbReference type="PROSITE" id="PS50956"/>
    </source>
</evidence>
<dbReference type="PROSITE" id="PS50956">
    <property type="entry name" value="HTH_ASNC_2"/>
    <property type="match status" value="1"/>
</dbReference>
<dbReference type="InterPro" id="IPR019888">
    <property type="entry name" value="Tscrpt_reg_AsnC-like"/>
</dbReference>
<name>A0A3E0H1K2_9PSEU</name>
<keyword evidence="2" id="KW-0238">DNA-binding</keyword>
<reference evidence="5 6" key="1">
    <citation type="submission" date="2018-08" db="EMBL/GenBank/DDBJ databases">
        <title>Genomic Encyclopedia of Archaeal and Bacterial Type Strains, Phase II (KMG-II): from individual species to whole genera.</title>
        <authorList>
            <person name="Goeker M."/>
        </authorList>
    </citation>
    <scope>NUCLEOTIDE SEQUENCE [LARGE SCALE GENOMIC DNA]</scope>
    <source>
        <strain evidence="5 6">DSM 45791</strain>
    </source>
</reference>
<comment type="caution">
    <text evidence="5">The sequence shown here is derived from an EMBL/GenBank/DDBJ whole genome shotgun (WGS) entry which is preliminary data.</text>
</comment>
<dbReference type="AlphaFoldDB" id="A0A3E0H1K2"/>
<dbReference type="InterPro" id="IPR011991">
    <property type="entry name" value="ArsR-like_HTH"/>
</dbReference>
<dbReference type="Gene3D" id="3.30.70.920">
    <property type="match status" value="1"/>
</dbReference>
<keyword evidence="6" id="KW-1185">Reference proteome</keyword>
<evidence type="ECO:0000256" key="2">
    <source>
        <dbReference type="ARBA" id="ARBA00023125"/>
    </source>
</evidence>
<dbReference type="PANTHER" id="PTHR30154:SF53">
    <property type="entry name" value="HTH-TYPE TRANSCRIPTIONAL REGULATOR LRPC"/>
    <property type="match status" value="1"/>
</dbReference>
<evidence type="ECO:0000313" key="5">
    <source>
        <dbReference type="EMBL" id="REH36153.1"/>
    </source>
</evidence>
<proteinExistence type="predicted"/>
<evidence type="ECO:0000256" key="1">
    <source>
        <dbReference type="ARBA" id="ARBA00023015"/>
    </source>
</evidence>
<dbReference type="GO" id="GO:0043565">
    <property type="term" value="F:sequence-specific DNA binding"/>
    <property type="evidence" value="ECO:0007669"/>
    <property type="project" value="InterPro"/>
</dbReference>
<dbReference type="InterPro" id="IPR019887">
    <property type="entry name" value="Tscrpt_reg_AsnC/Lrp_C"/>
</dbReference>
<dbReference type="InterPro" id="IPR011008">
    <property type="entry name" value="Dimeric_a/b-barrel"/>
</dbReference>
<dbReference type="Gene3D" id="1.10.10.10">
    <property type="entry name" value="Winged helix-like DNA-binding domain superfamily/Winged helix DNA-binding domain"/>
    <property type="match status" value="1"/>
</dbReference>
<dbReference type="Proteomes" id="UP000256269">
    <property type="component" value="Unassembled WGS sequence"/>
</dbReference>
<dbReference type="InterPro" id="IPR000485">
    <property type="entry name" value="AsnC-type_HTH_dom"/>
</dbReference>
<dbReference type="Pfam" id="PF01037">
    <property type="entry name" value="AsnC_trans_reg"/>
    <property type="match status" value="1"/>
</dbReference>